<dbReference type="HOGENOM" id="CLU_014881_3_0_4"/>
<reference evidence="9 10" key="1">
    <citation type="submission" date="2012-04" db="EMBL/GenBank/DDBJ databases">
        <title>Improved High-Quality Draft sequence of Leptothrix ochracea L12.</title>
        <authorList>
            <consortium name="US DOE Joint Genome Institute"/>
            <person name="Lucas S."/>
            <person name="Han J."/>
            <person name="Lapidus A."/>
            <person name="Cheng J.-F."/>
            <person name="Goodwin L."/>
            <person name="Pitluck S."/>
            <person name="Peters L."/>
            <person name="Zeytun A."/>
            <person name="Detter J.C."/>
            <person name="Han C."/>
            <person name="Tapia R."/>
            <person name="Land M."/>
            <person name="Hauser L."/>
            <person name="Kyrpides N."/>
            <person name="Ivanova N."/>
            <person name="Pagani I."/>
            <person name="Stepanauskas R."/>
            <person name="Masland D."/>
            <person name="Poulton N."/>
            <person name="Emerson D."/>
            <person name="Fleming E."/>
            <person name="Woyke T."/>
        </authorList>
    </citation>
    <scope>NUCLEOTIDE SEQUENCE [LARGE SCALE GENOMIC DNA]</scope>
    <source>
        <strain evidence="9 10">L12</strain>
    </source>
</reference>
<evidence type="ECO:0000256" key="1">
    <source>
        <dbReference type="ARBA" id="ARBA00001917"/>
    </source>
</evidence>
<dbReference type="EMBL" id="JH660670">
    <property type="protein sequence ID" value="EIM31685.1"/>
    <property type="molecule type" value="Genomic_DNA"/>
</dbReference>
<dbReference type="InterPro" id="IPR019575">
    <property type="entry name" value="Nuop51_4Fe4S-bd"/>
</dbReference>
<keyword evidence="7" id="KW-0411">Iron-sulfur</keyword>
<dbReference type="RefSeq" id="WP_009453177.1">
    <property type="nucleotide sequence ID" value="NZ_JH660670.1"/>
</dbReference>
<comment type="cofactor">
    <cofactor evidence="2">
        <name>[4Fe-4S] cluster</name>
        <dbReference type="ChEBI" id="CHEBI:49883"/>
    </cofactor>
</comment>
<dbReference type="GeneID" id="92352012"/>
<keyword evidence="6" id="KW-0408">Iron</keyword>
<evidence type="ECO:0000256" key="5">
    <source>
        <dbReference type="ARBA" id="ARBA00022723"/>
    </source>
</evidence>
<evidence type="ECO:0000256" key="7">
    <source>
        <dbReference type="ARBA" id="ARBA00023014"/>
    </source>
</evidence>
<proteinExistence type="inferred from homology"/>
<dbReference type="Pfam" id="PF01512">
    <property type="entry name" value="Complex1_51K"/>
    <property type="match status" value="1"/>
</dbReference>
<evidence type="ECO:0000256" key="6">
    <source>
        <dbReference type="ARBA" id="ARBA00023004"/>
    </source>
</evidence>
<dbReference type="PANTHER" id="PTHR43578">
    <property type="entry name" value="NADH-QUINONE OXIDOREDUCTASE SUBUNIT F"/>
    <property type="match status" value="1"/>
</dbReference>
<dbReference type="SUPFAM" id="SSF142019">
    <property type="entry name" value="Nqo1 FMN-binding domain-like"/>
    <property type="match status" value="1"/>
</dbReference>
<dbReference type="InterPro" id="IPR037225">
    <property type="entry name" value="Nuo51_FMN-bd_sf"/>
</dbReference>
<evidence type="ECO:0000313" key="10">
    <source>
        <dbReference type="Proteomes" id="UP000053899"/>
    </source>
</evidence>
<dbReference type="Gene3D" id="3.40.50.11540">
    <property type="entry name" value="NADH-ubiquinone oxidoreductase 51kDa subunit"/>
    <property type="match status" value="1"/>
</dbReference>
<comment type="cofactor">
    <cofactor evidence="1">
        <name>FMN</name>
        <dbReference type="ChEBI" id="CHEBI:58210"/>
    </cofactor>
</comment>
<dbReference type="InterPro" id="IPR011538">
    <property type="entry name" value="Nuo51_FMN-bd"/>
</dbReference>
<dbReference type="PANTHER" id="PTHR43578:SF3">
    <property type="entry name" value="NADH-QUINONE OXIDOREDUCTASE SUBUNIT F"/>
    <property type="match status" value="1"/>
</dbReference>
<dbReference type="GO" id="GO:0051539">
    <property type="term" value="F:4 iron, 4 sulfur cluster binding"/>
    <property type="evidence" value="ECO:0007669"/>
    <property type="project" value="UniProtKB-KW"/>
</dbReference>
<dbReference type="AlphaFoldDB" id="I4Z643"/>
<dbReference type="Proteomes" id="UP000053899">
    <property type="component" value="Unassembled WGS sequence"/>
</dbReference>
<dbReference type="SMART" id="SM00928">
    <property type="entry name" value="NADH_4Fe-4S"/>
    <property type="match status" value="1"/>
</dbReference>
<dbReference type="GO" id="GO:0008137">
    <property type="term" value="F:NADH dehydrogenase (ubiquinone) activity"/>
    <property type="evidence" value="ECO:0007669"/>
    <property type="project" value="InterPro"/>
</dbReference>
<dbReference type="SUPFAM" id="SSF140490">
    <property type="entry name" value="Nqo1C-terminal domain-like"/>
    <property type="match status" value="1"/>
</dbReference>
<evidence type="ECO:0000256" key="4">
    <source>
        <dbReference type="ARBA" id="ARBA00022485"/>
    </source>
</evidence>
<protein>
    <submittedName>
        <fullName evidence="9">NADH:ubiquinone oxidoreductase, NADH-binding (51 kD) subunit</fullName>
    </submittedName>
</protein>
<dbReference type="InterPro" id="IPR001949">
    <property type="entry name" value="NADH-UbQ_OxRdtase_51kDa_CS"/>
</dbReference>
<feature type="domain" description="NADH-ubiquinone oxidoreductase 51kDa subunit iron-sulphur binding" evidence="8">
    <location>
        <begin position="442"/>
        <end position="487"/>
    </location>
</feature>
<keyword evidence="4" id="KW-0004">4Fe-4S</keyword>
<dbReference type="Gene3D" id="3.10.20.600">
    <property type="match status" value="1"/>
</dbReference>
<dbReference type="Pfam" id="PF10589">
    <property type="entry name" value="NADH_4Fe-4S"/>
    <property type="match status" value="1"/>
</dbReference>
<gene>
    <name evidence="9" type="ORF">LepocDRAFT_00004190</name>
</gene>
<dbReference type="InterPro" id="IPR037207">
    <property type="entry name" value="Nuop51_4Fe4S-bd_sf"/>
</dbReference>
<dbReference type="FunFam" id="3.40.50.11540:FF:000001">
    <property type="entry name" value="NADH dehydrogenase [ubiquinone] flavoprotein 1, mitochondrial"/>
    <property type="match status" value="1"/>
</dbReference>
<dbReference type="Gene3D" id="6.10.250.1450">
    <property type="match status" value="1"/>
</dbReference>
<dbReference type="CDD" id="cd03063">
    <property type="entry name" value="TRX_Fd_FDH_beta"/>
    <property type="match status" value="1"/>
</dbReference>
<keyword evidence="5" id="KW-0479">Metal-binding</keyword>
<comment type="similarity">
    <text evidence="3">Belongs to the complex I 51 kDa subunit family.</text>
</comment>
<accession>I4Z643</accession>
<sequence length="541" mass="56690">MSPSMTSMTLYVPCDSAALAVGADAVAQALQARAQADRVDLHLIRNGSRGLFWLEPLVEVVGPHGRVAFGPVAPEDVADLWPALLAEGAEGAANPSVAHPLCHGVTAAMPYLARQERLTFARIGVTDPLSLEDYAAHGGWVGLKAAVTQAPEAIVQAVLDAGLRGRGGAAFPAGIKWKTVAAASCTPGGVKYVVCNADEGDSGTFADRMVMEGDPYMLIEGMAIAALAVGAERGYIYVRSEYPHAVATLNEALRRAQAAGWIGADVAGSGRRFELAVRMGAGSYVCGEETAMLESLEGKRGVVRAKPPLPAIHGLFGQPTVINNVLTLAAVPLILARGAAFYRDFGMGRSRGTLPFQLAGNIRHGGLVEKAFGLSLRELLFDFGGGSATGRPIKAVQVGGPLGAYVPAEQWDVPLDYEAYTAIGAVLGHGGVVVHDDSMDMAALARYAMAFCAVESCGKCTPCRIGSTRGVEVIDRIRLLRDRPAERDAQVELLRDLCDTMLHGSLCAMGGMTPYPVLSALNHYPADFAADLGQNPKGSAT</sequence>
<organism evidence="9 10">
    <name type="scientific">Leptothrix ochracea L12</name>
    <dbReference type="NCBI Taxonomy" id="735332"/>
    <lineage>
        <taxon>Bacteria</taxon>
        <taxon>Pseudomonadati</taxon>
        <taxon>Pseudomonadota</taxon>
        <taxon>Betaproteobacteria</taxon>
        <taxon>Burkholderiales</taxon>
        <taxon>Sphaerotilaceae</taxon>
        <taxon>Leptothrix</taxon>
    </lineage>
</organism>
<dbReference type="Gene3D" id="1.20.1440.230">
    <property type="entry name" value="NADH-ubiquinone oxidoreductase 51kDa subunit, iron-sulphur binding domain"/>
    <property type="match status" value="1"/>
</dbReference>
<evidence type="ECO:0000259" key="8">
    <source>
        <dbReference type="SMART" id="SM00928"/>
    </source>
</evidence>
<dbReference type="SUPFAM" id="SSF142984">
    <property type="entry name" value="Nqo1 middle domain-like"/>
    <property type="match status" value="1"/>
</dbReference>
<dbReference type="GO" id="GO:0010181">
    <property type="term" value="F:FMN binding"/>
    <property type="evidence" value="ECO:0007669"/>
    <property type="project" value="InterPro"/>
</dbReference>
<evidence type="ECO:0000256" key="2">
    <source>
        <dbReference type="ARBA" id="ARBA00001966"/>
    </source>
</evidence>
<dbReference type="PROSITE" id="PS00645">
    <property type="entry name" value="COMPLEX1_51K_2"/>
    <property type="match status" value="1"/>
</dbReference>
<evidence type="ECO:0000313" key="9">
    <source>
        <dbReference type="EMBL" id="EIM31685.1"/>
    </source>
</evidence>
<keyword evidence="10" id="KW-1185">Reference proteome</keyword>
<keyword evidence="9" id="KW-0830">Ubiquinone</keyword>
<evidence type="ECO:0000256" key="3">
    <source>
        <dbReference type="ARBA" id="ARBA00007523"/>
    </source>
</evidence>
<name>I4Z643_9BURK</name>
<dbReference type="GO" id="GO:0046872">
    <property type="term" value="F:metal ion binding"/>
    <property type="evidence" value="ECO:0007669"/>
    <property type="project" value="UniProtKB-KW"/>
</dbReference>